<dbReference type="EMBL" id="MUYA01000002">
    <property type="protein sequence ID" value="OOS00588.1"/>
    <property type="molecule type" value="Genomic_DNA"/>
</dbReference>
<dbReference type="OrthoDB" id="9805884at2"/>
<dbReference type="PANTHER" id="PTHR43386:SF5">
    <property type="entry name" value="PUTRESCINE EXPORT SYSTEM PERMEASE PROTEIN SAPC"/>
    <property type="match status" value="1"/>
</dbReference>
<protein>
    <submittedName>
        <fullName evidence="11">Peptide ABC transporter permease</fullName>
    </submittedName>
</protein>
<evidence type="ECO:0000256" key="5">
    <source>
        <dbReference type="ARBA" id="ARBA00022692"/>
    </source>
</evidence>
<dbReference type="InterPro" id="IPR035906">
    <property type="entry name" value="MetI-like_sf"/>
</dbReference>
<dbReference type="Gene3D" id="1.10.3720.10">
    <property type="entry name" value="MetI-like"/>
    <property type="match status" value="1"/>
</dbReference>
<evidence type="ECO:0000256" key="8">
    <source>
        <dbReference type="ARBA" id="ARBA00024202"/>
    </source>
</evidence>
<dbReference type="PANTHER" id="PTHR43386">
    <property type="entry name" value="OLIGOPEPTIDE TRANSPORT SYSTEM PERMEASE PROTEIN APPC"/>
    <property type="match status" value="1"/>
</dbReference>
<reference evidence="11 12" key="1">
    <citation type="submission" date="2017-02" db="EMBL/GenBank/DDBJ databases">
        <title>Draft genome sequence of Haemophilus paracuniculus CCUG 43573 type strain.</title>
        <authorList>
            <person name="Engstrom-Jakobsson H."/>
            <person name="Salva-Serra F."/>
            <person name="Thorell K."/>
            <person name="Gonzales-Siles L."/>
            <person name="Karlsson R."/>
            <person name="Boulund F."/>
            <person name="Engstrand L."/>
            <person name="Kristiansson E."/>
            <person name="Moore E."/>
        </authorList>
    </citation>
    <scope>NUCLEOTIDE SEQUENCE [LARGE SCALE GENOMIC DNA]</scope>
    <source>
        <strain evidence="11 12">CCUG 43573</strain>
    </source>
</reference>
<keyword evidence="6 9" id="KW-1133">Transmembrane helix</keyword>
<keyword evidence="2 9" id="KW-0813">Transport</keyword>
<evidence type="ECO:0000256" key="7">
    <source>
        <dbReference type="ARBA" id="ARBA00023136"/>
    </source>
</evidence>
<dbReference type="InterPro" id="IPR000515">
    <property type="entry name" value="MetI-like"/>
</dbReference>
<evidence type="ECO:0000256" key="6">
    <source>
        <dbReference type="ARBA" id="ARBA00022989"/>
    </source>
</evidence>
<feature type="transmembrane region" description="Helical" evidence="9">
    <location>
        <begin position="95"/>
        <end position="122"/>
    </location>
</feature>
<proteinExistence type="inferred from homology"/>
<feature type="domain" description="ABC transmembrane type-1" evidence="10">
    <location>
        <begin position="99"/>
        <end position="285"/>
    </location>
</feature>
<dbReference type="InterPro" id="IPR025966">
    <property type="entry name" value="OppC_N"/>
</dbReference>
<sequence>MLNNRDPEQFRETAYLKQLWLQLRRDTPALVSFYLFLLLLGLVFFGYLLAPYAADQQFVGSELMPPSWADSGQIRHFFGTDDLGRDIFSRILYGFYYTVGSSLIITLAILLLGGIIGVLAGINNKSRSFSVLSHLFDTFLFIPILLIAIIIATLMEASLINAMLAIFLAMLPHFIHKIYQATEQELKREYVITLRLDGASRWTLIKEVIMPNLTVVAVKEGAHIFVIAILDISALSFIALGAQRPTPEWGAMIQDSMELIYTAPWTVILPGMAIIFSISVVTLLGNGITRVLEKYRY</sequence>
<evidence type="ECO:0000256" key="2">
    <source>
        <dbReference type="ARBA" id="ARBA00022448"/>
    </source>
</evidence>
<evidence type="ECO:0000256" key="1">
    <source>
        <dbReference type="ARBA" id="ARBA00004429"/>
    </source>
</evidence>
<dbReference type="GO" id="GO:0055085">
    <property type="term" value="P:transmembrane transport"/>
    <property type="evidence" value="ECO:0007669"/>
    <property type="project" value="InterPro"/>
</dbReference>
<organism evidence="11 12">
    <name type="scientific">Haemophilus paracuniculus</name>
    <dbReference type="NCBI Taxonomy" id="734"/>
    <lineage>
        <taxon>Bacteria</taxon>
        <taxon>Pseudomonadati</taxon>
        <taxon>Pseudomonadota</taxon>
        <taxon>Gammaproteobacteria</taxon>
        <taxon>Pasteurellales</taxon>
        <taxon>Pasteurellaceae</taxon>
        <taxon>Haemophilus</taxon>
    </lineage>
</organism>
<evidence type="ECO:0000313" key="12">
    <source>
        <dbReference type="Proteomes" id="UP000190867"/>
    </source>
</evidence>
<dbReference type="Proteomes" id="UP000190867">
    <property type="component" value="Unassembled WGS sequence"/>
</dbReference>
<dbReference type="PROSITE" id="PS50928">
    <property type="entry name" value="ABC_TM1"/>
    <property type="match status" value="1"/>
</dbReference>
<feature type="transmembrane region" description="Helical" evidence="9">
    <location>
        <begin position="222"/>
        <end position="242"/>
    </location>
</feature>
<feature type="transmembrane region" description="Helical" evidence="9">
    <location>
        <begin position="134"/>
        <end position="154"/>
    </location>
</feature>
<keyword evidence="4" id="KW-0997">Cell inner membrane</keyword>
<dbReference type="InterPro" id="IPR050366">
    <property type="entry name" value="BP-dependent_transpt_permease"/>
</dbReference>
<dbReference type="GO" id="GO:0005886">
    <property type="term" value="C:plasma membrane"/>
    <property type="evidence" value="ECO:0007669"/>
    <property type="project" value="UniProtKB-SubCell"/>
</dbReference>
<dbReference type="CDD" id="cd06261">
    <property type="entry name" value="TM_PBP2"/>
    <property type="match status" value="1"/>
</dbReference>
<evidence type="ECO:0000256" key="9">
    <source>
        <dbReference type="RuleBase" id="RU363032"/>
    </source>
</evidence>
<comment type="similarity">
    <text evidence="8">Belongs to the binding-protein-dependent transport system permease family. OppBC subfamily.</text>
</comment>
<keyword evidence="3" id="KW-1003">Cell membrane</keyword>
<dbReference type="RefSeq" id="WP_078236081.1">
    <property type="nucleotide sequence ID" value="NZ_MUYA01000002.1"/>
</dbReference>
<name>A0A1T0AW37_9PAST</name>
<dbReference type="SUPFAM" id="SSF161098">
    <property type="entry name" value="MetI-like"/>
    <property type="match status" value="1"/>
</dbReference>
<comment type="caution">
    <text evidence="11">The sequence shown here is derived from an EMBL/GenBank/DDBJ whole genome shotgun (WGS) entry which is preliminary data.</text>
</comment>
<feature type="transmembrane region" description="Helical" evidence="9">
    <location>
        <begin position="262"/>
        <end position="284"/>
    </location>
</feature>
<dbReference type="AlphaFoldDB" id="A0A1T0AW37"/>
<evidence type="ECO:0000313" key="11">
    <source>
        <dbReference type="EMBL" id="OOS00588.1"/>
    </source>
</evidence>
<evidence type="ECO:0000259" key="10">
    <source>
        <dbReference type="PROSITE" id="PS50928"/>
    </source>
</evidence>
<accession>A0A1T0AW37</accession>
<keyword evidence="5 9" id="KW-0812">Transmembrane</keyword>
<keyword evidence="12" id="KW-1185">Reference proteome</keyword>
<feature type="transmembrane region" description="Helical" evidence="9">
    <location>
        <begin position="160"/>
        <end position="179"/>
    </location>
</feature>
<dbReference type="Pfam" id="PF12911">
    <property type="entry name" value="OppC_N"/>
    <property type="match status" value="1"/>
</dbReference>
<keyword evidence="7 9" id="KW-0472">Membrane</keyword>
<evidence type="ECO:0000256" key="3">
    <source>
        <dbReference type="ARBA" id="ARBA00022475"/>
    </source>
</evidence>
<feature type="transmembrane region" description="Helical" evidence="9">
    <location>
        <begin position="33"/>
        <end position="54"/>
    </location>
</feature>
<gene>
    <name evidence="11" type="ORF">B0187_01415</name>
</gene>
<dbReference type="Pfam" id="PF00528">
    <property type="entry name" value="BPD_transp_1"/>
    <property type="match status" value="1"/>
</dbReference>
<dbReference type="STRING" id="734.B0187_01415"/>
<comment type="subcellular location">
    <subcellularLocation>
        <location evidence="1">Cell inner membrane</location>
        <topology evidence="1">Multi-pass membrane protein</topology>
    </subcellularLocation>
    <subcellularLocation>
        <location evidence="9">Cell membrane</location>
        <topology evidence="9">Multi-pass membrane protein</topology>
    </subcellularLocation>
</comment>
<evidence type="ECO:0000256" key="4">
    <source>
        <dbReference type="ARBA" id="ARBA00022519"/>
    </source>
</evidence>